<evidence type="ECO:0000313" key="1">
    <source>
        <dbReference type="EMBL" id="KAK9149019.1"/>
    </source>
</evidence>
<reference evidence="1 2" key="1">
    <citation type="submission" date="2024-01" db="EMBL/GenBank/DDBJ databases">
        <title>Genome assemblies of Stephania.</title>
        <authorList>
            <person name="Yang L."/>
        </authorList>
    </citation>
    <scope>NUCLEOTIDE SEQUENCE [LARGE SCALE GENOMIC DNA]</scope>
    <source>
        <strain evidence="1">JXDWG</strain>
        <tissue evidence="1">Leaf</tissue>
    </source>
</reference>
<gene>
    <name evidence="1" type="ORF">Scep_007776</name>
</gene>
<evidence type="ECO:0000313" key="2">
    <source>
        <dbReference type="Proteomes" id="UP001419268"/>
    </source>
</evidence>
<organism evidence="1 2">
    <name type="scientific">Stephania cephalantha</name>
    <dbReference type="NCBI Taxonomy" id="152367"/>
    <lineage>
        <taxon>Eukaryota</taxon>
        <taxon>Viridiplantae</taxon>
        <taxon>Streptophyta</taxon>
        <taxon>Embryophyta</taxon>
        <taxon>Tracheophyta</taxon>
        <taxon>Spermatophyta</taxon>
        <taxon>Magnoliopsida</taxon>
        <taxon>Ranunculales</taxon>
        <taxon>Menispermaceae</taxon>
        <taxon>Menispermoideae</taxon>
        <taxon>Cissampelideae</taxon>
        <taxon>Stephania</taxon>
    </lineage>
</organism>
<dbReference type="Proteomes" id="UP001419268">
    <property type="component" value="Unassembled WGS sequence"/>
</dbReference>
<protein>
    <submittedName>
        <fullName evidence="1">Uncharacterized protein</fullName>
    </submittedName>
</protein>
<dbReference type="AlphaFoldDB" id="A0AAP0PNK0"/>
<proteinExistence type="predicted"/>
<accession>A0AAP0PNK0</accession>
<name>A0AAP0PNK0_9MAGN</name>
<dbReference type="EMBL" id="JBBNAG010000003">
    <property type="protein sequence ID" value="KAK9149019.1"/>
    <property type="molecule type" value="Genomic_DNA"/>
</dbReference>
<keyword evidence="2" id="KW-1185">Reference proteome</keyword>
<sequence>MSKGKGKGNEESRSVVDRFEEAVFKTLKRTHPLCPFSAQTTLAKPPLASSSPALSPPRSPSSATLIIDVLRDSVASLLPLHRPLLARRRHRPERRSASALLLRDSAAARLIYDYAAGLLIRDSSPLVSSSTTLPPLLIRDSAGARLVLDSVATRLIRDSTGAHLIHDSAASLIPLHTPLTHLHRRRPELHPGGLARRHSRLVECLMTRKLLRWTFKS</sequence>
<comment type="caution">
    <text evidence="1">The sequence shown here is derived from an EMBL/GenBank/DDBJ whole genome shotgun (WGS) entry which is preliminary data.</text>
</comment>